<reference evidence="2 3" key="1">
    <citation type="submission" date="2010-07" db="EMBL/GenBank/DDBJ databases">
        <authorList>
            <person name="Sid Ahmed O."/>
        </authorList>
    </citation>
    <scope>NUCLEOTIDE SEQUENCE [LARGE SCALE GENOMIC DNA]</scope>
    <source>
        <strain evidence="2 3">TX4248</strain>
    </source>
</reference>
<dbReference type="AlphaFoldDB" id="A0A125WAF4"/>
<comment type="caution">
    <text evidence="2">The sequence shown here is derived from an EMBL/GenBank/DDBJ whole genome shotgun (WGS) entry which is preliminary data.</text>
</comment>
<sequence>MEITMWIWICAGLAVLCFALFLLFLVNSMNFVHLAKPKQSLVKQSMFSWLLLVMCGGWVAVAILLNIALQTQLT</sequence>
<feature type="transmembrane region" description="Helical" evidence="1">
    <location>
        <begin position="47"/>
        <end position="69"/>
    </location>
</feature>
<dbReference type="RefSeq" id="WP_002355093.1">
    <property type="nucleotide sequence ID" value="NZ_GL454409.1"/>
</dbReference>
<dbReference type="HOGENOM" id="CLU_189798_0_0_9"/>
<feature type="transmembrane region" description="Helical" evidence="1">
    <location>
        <begin position="6"/>
        <end position="26"/>
    </location>
</feature>
<evidence type="ECO:0000313" key="2">
    <source>
        <dbReference type="EMBL" id="EFM84291.1"/>
    </source>
</evidence>
<keyword evidence="1" id="KW-0812">Transmembrane</keyword>
<organism evidence="2 3">
    <name type="scientific">Enterococcus faecalis TX4248</name>
    <dbReference type="NCBI Taxonomy" id="749495"/>
    <lineage>
        <taxon>Bacteria</taxon>
        <taxon>Bacillati</taxon>
        <taxon>Bacillota</taxon>
        <taxon>Bacilli</taxon>
        <taxon>Lactobacillales</taxon>
        <taxon>Enterococcaceae</taxon>
        <taxon>Enterococcus</taxon>
    </lineage>
</organism>
<proteinExistence type="predicted"/>
<name>A0A125WAF4_ENTFL</name>
<dbReference type="Proteomes" id="UP000004846">
    <property type="component" value="Unassembled WGS sequence"/>
</dbReference>
<keyword evidence="1" id="KW-1133">Transmembrane helix</keyword>
<dbReference type="GeneID" id="60894871"/>
<keyword evidence="1" id="KW-0472">Membrane</keyword>
<accession>A0A125WAF4</accession>
<gene>
    <name evidence="2" type="ORF">HMPREF9498_00036</name>
</gene>
<evidence type="ECO:0000256" key="1">
    <source>
        <dbReference type="SAM" id="Phobius"/>
    </source>
</evidence>
<protein>
    <submittedName>
        <fullName evidence="2">Uncharacterized protein</fullName>
    </submittedName>
</protein>
<evidence type="ECO:0000313" key="3">
    <source>
        <dbReference type="Proteomes" id="UP000004846"/>
    </source>
</evidence>
<dbReference type="EMBL" id="AEBR01000003">
    <property type="protein sequence ID" value="EFM84291.1"/>
    <property type="molecule type" value="Genomic_DNA"/>
</dbReference>